<organism evidence="1 2">
    <name type="scientific">Actimicrobium antarcticum</name>
    <dbReference type="NCBI Taxonomy" id="1051899"/>
    <lineage>
        <taxon>Bacteria</taxon>
        <taxon>Pseudomonadati</taxon>
        <taxon>Pseudomonadota</taxon>
        <taxon>Betaproteobacteria</taxon>
        <taxon>Burkholderiales</taxon>
        <taxon>Oxalobacteraceae</taxon>
        <taxon>Actimicrobium</taxon>
    </lineage>
</organism>
<name>A0ABP7STW4_9BURK</name>
<reference evidence="2" key="1">
    <citation type="journal article" date="2019" name="Int. J. Syst. Evol. Microbiol.">
        <title>The Global Catalogue of Microorganisms (GCM) 10K type strain sequencing project: providing services to taxonomists for standard genome sequencing and annotation.</title>
        <authorList>
            <consortium name="The Broad Institute Genomics Platform"/>
            <consortium name="The Broad Institute Genome Sequencing Center for Infectious Disease"/>
            <person name="Wu L."/>
            <person name="Ma J."/>
        </authorList>
    </citation>
    <scope>NUCLEOTIDE SEQUENCE [LARGE SCALE GENOMIC DNA]</scope>
    <source>
        <strain evidence="2">JCM 16673</strain>
    </source>
</reference>
<sequence length="118" mass="12648">MAILIVLLEIVMTTSTPGFEFKLPVEGIDVTYLVSPDIADDGSLRKLTIWNHASAADSIADIAISPEIFKQFAMPNVETVCRIAIAQAAIEGAFSQVGAANLMLDFAIEPWEGELAPV</sequence>
<evidence type="ECO:0000313" key="1">
    <source>
        <dbReference type="EMBL" id="GAA4016123.1"/>
    </source>
</evidence>
<comment type="caution">
    <text evidence="1">The sequence shown here is derived from an EMBL/GenBank/DDBJ whole genome shotgun (WGS) entry which is preliminary data.</text>
</comment>
<dbReference type="Proteomes" id="UP001501353">
    <property type="component" value="Unassembled WGS sequence"/>
</dbReference>
<accession>A0ABP7STW4</accession>
<dbReference type="EMBL" id="BAAAZE010000005">
    <property type="protein sequence ID" value="GAA4016123.1"/>
    <property type="molecule type" value="Genomic_DNA"/>
</dbReference>
<proteinExistence type="predicted"/>
<protein>
    <submittedName>
        <fullName evidence="1">Uncharacterized protein</fullName>
    </submittedName>
</protein>
<gene>
    <name evidence="1" type="ORF">GCM10022212_09010</name>
</gene>
<evidence type="ECO:0000313" key="2">
    <source>
        <dbReference type="Proteomes" id="UP001501353"/>
    </source>
</evidence>
<keyword evidence="2" id="KW-1185">Reference proteome</keyword>